<organism evidence="4 5">
    <name type="scientific">Scleroderma citrinum Foug A</name>
    <dbReference type="NCBI Taxonomy" id="1036808"/>
    <lineage>
        <taxon>Eukaryota</taxon>
        <taxon>Fungi</taxon>
        <taxon>Dikarya</taxon>
        <taxon>Basidiomycota</taxon>
        <taxon>Agaricomycotina</taxon>
        <taxon>Agaricomycetes</taxon>
        <taxon>Agaricomycetidae</taxon>
        <taxon>Boletales</taxon>
        <taxon>Sclerodermatineae</taxon>
        <taxon>Sclerodermataceae</taxon>
        <taxon>Scleroderma</taxon>
    </lineage>
</organism>
<evidence type="ECO:0000256" key="1">
    <source>
        <dbReference type="ARBA" id="ARBA00004123"/>
    </source>
</evidence>
<dbReference type="SMART" id="SM00298">
    <property type="entry name" value="CHROMO"/>
    <property type="match status" value="1"/>
</dbReference>
<dbReference type="Gene3D" id="2.40.50.40">
    <property type="match status" value="1"/>
</dbReference>
<keyword evidence="5" id="KW-1185">Reference proteome</keyword>
<gene>
    <name evidence="4" type="ORF">SCLCIDRAFT_113580</name>
</gene>
<evidence type="ECO:0000313" key="5">
    <source>
        <dbReference type="Proteomes" id="UP000053989"/>
    </source>
</evidence>
<dbReference type="AlphaFoldDB" id="A0A0C3E9Z5"/>
<name>A0A0C3E9Z5_9AGAM</name>
<protein>
    <recommendedName>
        <fullName evidence="3">Chromo domain-containing protein</fullName>
    </recommendedName>
</protein>
<dbReference type="Proteomes" id="UP000053989">
    <property type="component" value="Unassembled WGS sequence"/>
</dbReference>
<dbReference type="InterPro" id="IPR023780">
    <property type="entry name" value="Chromo_domain"/>
</dbReference>
<comment type="subcellular location">
    <subcellularLocation>
        <location evidence="1">Nucleus</location>
    </subcellularLocation>
</comment>
<dbReference type="InterPro" id="IPR000953">
    <property type="entry name" value="Chromo/chromo_shadow_dom"/>
</dbReference>
<reference evidence="5" key="2">
    <citation type="submission" date="2015-01" db="EMBL/GenBank/DDBJ databases">
        <title>Evolutionary Origins and Diversification of the Mycorrhizal Mutualists.</title>
        <authorList>
            <consortium name="DOE Joint Genome Institute"/>
            <consortium name="Mycorrhizal Genomics Consortium"/>
            <person name="Kohler A."/>
            <person name="Kuo A."/>
            <person name="Nagy L.G."/>
            <person name="Floudas D."/>
            <person name="Copeland A."/>
            <person name="Barry K.W."/>
            <person name="Cichocki N."/>
            <person name="Veneault-Fourrey C."/>
            <person name="LaButti K."/>
            <person name="Lindquist E.A."/>
            <person name="Lipzen A."/>
            <person name="Lundell T."/>
            <person name="Morin E."/>
            <person name="Murat C."/>
            <person name="Riley R."/>
            <person name="Ohm R."/>
            <person name="Sun H."/>
            <person name="Tunlid A."/>
            <person name="Henrissat B."/>
            <person name="Grigoriev I.V."/>
            <person name="Hibbett D.S."/>
            <person name="Martin F."/>
        </authorList>
    </citation>
    <scope>NUCLEOTIDE SEQUENCE [LARGE SCALE GENOMIC DNA]</scope>
    <source>
        <strain evidence="5">Foug A</strain>
    </source>
</reference>
<dbReference type="SUPFAM" id="SSF54160">
    <property type="entry name" value="Chromo domain-like"/>
    <property type="match status" value="1"/>
</dbReference>
<accession>A0A0C3E9Z5</accession>
<sequence length="111" mass="12798">VSQPGLIPVSEEHDEKYKVDYIVASHIYRHQLQYLVHWKDYEEHECTWEPAFNVKNAPLNAPQAVECFYKKNPSAPQKLCMTQSDFGSLFKPVPGNLTICDTQFYSLESCS</sequence>
<evidence type="ECO:0000313" key="4">
    <source>
        <dbReference type="EMBL" id="KIM65149.1"/>
    </source>
</evidence>
<dbReference type="InParanoid" id="A0A0C3E9Z5"/>
<dbReference type="OrthoDB" id="3218226at2759"/>
<evidence type="ECO:0000256" key="2">
    <source>
        <dbReference type="ARBA" id="ARBA00023242"/>
    </source>
</evidence>
<dbReference type="InterPro" id="IPR051219">
    <property type="entry name" value="Heterochromatin_chromo-domain"/>
</dbReference>
<feature type="non-terminal residue" evidence="4">
    <location>
        <position position="1"/>
    </location>
</feature>
<keyword evidence="2" id="KW-0539">Nucleus</keyword>
<dbReference type="PANTHER" id="PTHR22812">
    <property type="entry name" value="CHROMOBOX PROTEIN"/>
    <property type="match status" value="1"/>
</dbReference>
<evidence type="ECO:0000259" key="3">
    <source>
        <dbReference type="PROSITE" id="PS50013"/>
    </source>
</evidence>
<reference evidence="4 5" key="1">
    <citation type="submission" date="2014-04" db="EMBL/GenBank/DDBJ databases">
        <authorList>
            <consortium name="DOE Joint Genome Institute"/>
            <person name="Kuo A."/>
            <person name="Kohler A."/>
            <person name="Nagy L.G."/>
            <person name="Floudas D."/>
            <person name="Copeland A."/>
            <person name="Barry K.W."/>
            <person name="Cichocki N."/>
            <person name="Veneault-Fourrey C."/>
            <person name="LaButti K."/>
            <person name="Lindquist E.A."/>
            <person name="Lipzen A."/>
            <person name="Lundell T."/>
            <person name="Morin E."/>
            <person name="Murat C."/>
            <person name="Sun H."/>
            <person name="Tunlid A."/>
            <person name="Henrissat B."/>
            <person name="Grigoriev I.V."/>
            <person name="Hibbett D.S."/>
            <person name="Martin F."/>
            <person name="Nordberg H.P."/>
            <person name="Cantor M.N."/>
            <person name="Hua S.X."/>
        </authorList>
    </citation>
    <scope>NUCLEOTIDE SEQUENCE [LARGE SCALE GENOMIC DNA]</scope>
    <source>
        <strain evidence="4 5">Foug A</strain>
    </source>
</reference>
<dbReference type="GO" id="GO:0005634">
    <property type="term" value="C:nucleus"/>
    <property type="evidence" value="ECO:0007669"/>
    <property type="project" value="UniProtKB-SubCell"/>
</dbReference>
<dbReference type="EMBL" id="KN822024">
    <property type="protein sequence ID" value="KIM65149.1"/>
    <property type="molecule type" value="Genomic_DNA"/>
</dbReference>
<dbReference type="Pfam" id="PF00385">
    <property type="entry name" value="Chromo"/>
    <property type="match status" value="1"/>
</dbReference>
<dbReference type="PROSITE" id="PS50013">
    <property type="entry name" value="CHROMO_2"/>
    <property type="match status" value="1"/>
</dbReference>
<dbReference type="InterPro" id="IPR016197">
    <property type="entry name" value="Chromo-like_dom_sf"/>
</dbReference>
<dbReference type="HOGENOM" id="CLU_2339312_0_0_1"/>
<dbReference type="STRING" id="1036808.A0A0C3E9Z5"/>
<feature type="domain" description="Chromo" evidence="3">
    <location>
        <begin position="17"/>
        <end position="80"/>
    </location>
</feature>
<dbReference type="GO" id="GO:0006338">
    <property type="term" value="P:chromatin remodeling"/>
    <property type="evidence" value="ECO:0007669"/>
    <property type="project" value="UniProtKB-ARBA"/>
</dbReference>
<dbReference type="CDD" id="cd00024">
    <property type="entry name" value="CD_CSD"/>
    <property type="match status" value="1"/>
</dbReference>
<proteinExistence type="predicted"/>